<dbReference type="AlphaFoldDB" id="A0A2P7ASH2"/>
<dbReference type="OrthoDB" id="6182941at2"/>
<name>A0A2P7ASH2_9HYPH</name>
<reference evidence="2" key="1">
    <citation type="submission" date="2017-11" db="EMBL/GenBank/DDBJ databases">
        <authorList>
            <person name="Kuznetsova I."/>
            <person name="Sazanova A."/>
            <person name="Chirak E."/>
            <person name="Safronova V."/>
            <person name="Willems A."/>
        </authorList>
    </citation>
    <scope>NUCLEOTIDE SEQUENCE [LARGE SCALE GENOMIC DNA]</scope>
    <source>
        <strain evidence="2">PEPV15</strain>
    </source>
</reference>
<keyword evidence="2" id="KW-1185">Reference proteome</keyword>
<comment type="caution">
    <text evidence="1">The sequence shown here is derived from an EMBL/GenBank/DDBJ whole genome shotgun (WGS) entry which is preliminary data.</text>
</comment>
<sequence length="216" mass="24420">MRDDESGYTPWGAKLGGQIYWNAVNAVRDVWLEIYGEHIEVAVQGKAGFKRLLDEIKSKLVEKRGLEKIVEELRDRGYDLTDPANPDQLFKSLLAPNPSGIRNIDYITPNEFKAAVYSVADQARESGNDGEDILLDQFLRRSLDHLWDAKGLTGRINVGENRHFPRMFQWLKEVAGETDWGEGKGLKIMNTSRKGAVRSNPSGPQGLTVRLNFNYI</sequence>
<dbReference type="Proteomes" id="UP000241158">
    <property type="component" value="Unassembled WGS sequence"/>
</dbReference>
<dbReference type="RefSeq" id="WP_106717931.1">
    <property type="nucleotide sequence ID" value="NZ_JACHXT010000003.1"/>
</dbReference>
<dbReference type="EMBL" id="PGGN01000003">
    <property type="protein sequence ID" value="PSH57165.1"/>
    <property type="molecule type" value="Genomic_DNA"/>
</dbReference>
<evidence type="ECO:0000313" key="2">
    <source>
        <dbReference type="Proteomes" id="UP000241158"/>
    </source>
</evidence>
<proteinExistence type="predicted"/>
<organism evidence="1 2">
    <name type="scientific">Phyllobacterium endophyticum</name>
    <dbReference type="NCBI Taxonomy" id="1149773"/>
    <lineage>
        <taxon>Bacteria</taxon>
        <taxon>Pseudomonadati</taxon>
        <taxon>Pseudomonadota</taxon>
        <taxon>Alphaproteobacteria</taxon>
        <taxon>Hyphomicrobiales</taxon>
        <taxon>Phyllobacteriaceae</taxon>
        <taxon>Phyllobacterium</taxon>
    </lineage>
</organism>
<accession>A0A2P7ASH2</accession>
<gene>
    <name evidence="1" type="ORF">CU100_18135</name>
</gene>
<protein>
    <submittedName>
        <fullName evidence="1">Uncharacterized protein</fullName>
    </submittedName>
</protein>
<evidence type="ECO:0000313" key="1">
    <source>
        <dbReference type="EMBL" id="PSH57165.1"/>
    </source>
</evidence>